<evidence type="ECO:0000256" key="1">
    <source>
        <dbReference type="ARBA" id="ARBA00022729"/>
    </source>
</evidence>
<dbReference type="Pfam" id="PF13517">
    <property type="entry name" value="FG-GAP_3"/>
    <property type="match status" value="1"/>
</dbReference>
<evidence type="ECO:0000256" key="2">
    <source>
        <dbReference type="SAM" id="SignalP"/>
    </source>
</evidence>
<keyword evidence="5" id="KW-1185">Reference proteome</keyword>
<name>A0ABN3LHW2_9ACTN</name>
<evidence type="ECO:0000313" key="4">
    <source>
        <dbReference type="EMBL" id="GAA2484333.1"/>
    </source>
</evidence>
<protein>
    <recommendedName>
        <fullName evidence="3">FlgD/Vpr Ig-like domain-containing protein</fullName>
    </recommendedName>
</protein>
<proteinExistence type="predicted"/>
<dbReference type="PANTHER" id="PTHR44103">
    <property type="entry name" value="PROPROTEIN CONVERTASE P"/>
    <property type="match status" value="1"/>
</dbReference>
<organism evidence="4 5">
    <name type="scientific">Streptomyces thermolineatus</name>
    <dbReference type="NCBI Taxonomy" id="44033"/>
    <lineage>
        <taxon>Bacteria</taxon>
        <taxon>Bacillati</taxon>
        <taxon>Actinomycetota</taxon>
        <taxon>Actinomycetes</taxon>
        <taxon>Kitasatosporales</taxon>
        <taxon>Streptomycetaceae</taxon>
        <taxon>Streptomyces</taxon>
    </lineage>
</organism>
<reference evidence="4 5" key="1">
    <citation type="journal article" date="2019" name="Int. J. Syst. Evol. Microbiol.">
        <title>The Global Catalogue of Microorganisms (GCM) 10K type strain sequencing project: providing services to taxonomists for standard genome sequencing and annotation.</title>
        <authorList>
            <consortium name="The Broad Institute Genomics Platform"/>
            <consortium name="The Broad Institute Genome Sequencing Center for Infectious Disease"/>
            <person name="Wu L."/>
            <person name="Ma J."/>
        </authorList>
    </citation>
    <scope>NUCLEOTIDE SEQUENCE [LARGE SCALE GENOMIC DNA]</scope>
    <source>
        <strain evidence="4 5">JCM 6307</strain>
    </source>
</reference>
<feature type="chain" id="PRO_5046023681" description="FlgD/Vpr Ig-like domain-containing protein" evidence="2">
    <location>
        <begin position="21"/>
        <end position="1029"/>
    </location>
</feature>
<dbReference type="Gene3D" id="2.130.10.130">
    <property type="entry name" value="Integrin alpha, N-terminal"/>
    <property type="match status" value="1"/>
</dbReference>
<evidence type="ECO:0000259" key="3">
    <source>
        <dbReference type="Pfam" id="PF13860"/>
    </source>
</evidence>
<feature type="domain" description="FlgD/Vpr Ig-like" evidence="3">
    <location>
        <begin position="683"/>
        <end position="753"/>
    </location>
</feature>
<sequence>MTKRALVRGGIAAAASFALALGLGPLSPLAHGETAPEVVVPAATSLVPRTHVLKSGPSGFLRHEPDRGEVWTSYTGQDTVVNASPSGSQGELAYGADSDVVAQHDFTARTVTLRNMVTGETGTVPVPQGHSYLATLGSTVVTTTSSDGTSSGGATWHLSDLRDGTVQRRTVADVPAGITAILAANAPVGDSHGMLVQYRVDGQVKTGWLDTDEGRLVPLPRNTAYGDSRVVLTSTHLLSWEDSTVFVYSRQDLTAAPRTVPLPNGDGRLLGMVGDTVIATRHDPSLGPMDGFLPVWRVEGIGLDGSARGTLVDRALNRPAIPTADGGLLVAGGPDPSDWGVNLLEAGPDGAVTGRRVAESEAVVLPNDLKALSLTQGRLTTMETDQSRKQTGLYSRTVDVTGALSFGSRTDRGPVPADYEGCGWQNCLWMTDTGDGRTVFWGRQRDEGAYPQPQVVAPGGSLPGTPVDASRKYDLVRGAAGRFVAMTTHWDETTAAETAVVDLDTGKTALTVSEGAAALWGTTLWVGDGNNGIVPIDLRTGERGEGVWFGRGCLLEDFQAVQEWLLWSCVGSTDSQGVYNTTTRTKLTLKSGTGTYSPAKLGDGFVVTTYDGKLRVNDVRGETAVSRALEGSSASNPWTVDPYTGLIAHTDNKNNIHLVPSGVPASPLAQTDAVVAASANVKGGAAPWKPKWWLSRPAASWKLAIKHKPTGATVRTLTGGQVRGAVAPSWDGKDASGKLAPNGTYTWTLTATPADDQGAALTKTGTVKVTGAAAVRRDHAGSDGFGDLLTHSTSGYLTFQQSTGTGTFSGKVSASGWSTATAAVPFGDLNGDRCNDVLVRTGSGELRAYKPACGKAVTTSTSYTSLGTGWGQYNVLTSPGDISGDGRADLIARQASTGDIYLYKATSTGKLSSRVKIRSAWTGYKKVVGVGDLNGDGHGDLLAQDKSNELWRYDGTATGQFKSRVKVFNDWGSTYNVIVGVGDITGDGKADLVVRDTSGNLYRNNGNGKGSFGSRTKIATGWGGYKGLY</sequence>
<comment type="caution">
    <text evidence="4">The sequence shown here is derived from an EMBL/GenBank/DDBJ whole genome shotgun (WGS) entry which is preliminary data.</text>
</comment>
<dbReference type="InterPro" id="IPR025965">
    <property type="entry name" value="FlgD/Vpr_Ig-like"/>
</dbReference>
<dbReference type="InterPro" id="IPR028994">
    <property type="entry name" value="Integrin_alpha_N"/>
</dbReference>
<dbReference type="Pfam" id="PF13860">
    <property type="entry name" value="FlgD_ig"/>
    <property type="match status" value="1"/>
</dbReference>
<feature type="signal peptide" evidence="2">
    <location>
        <begin position="1"/>
        <end position="20"/>
    </location>
</feature>
<dbReference type="RefSeq" id="WP_344382865.1">
    <property type="nucleotide sequence ID" value="NZ_BAAATA010000009.1"/>
</dbReference>
<evidence type="ECO:0000313" key="5">
    <source>
        <dbReference type="Proteomes" id="UP001501358"/>
    </source>
</evidence>
<gene>
    <name evidence="4" type="ORF">GCM10010406_20760</name>
</gene>
<keyword evidence="1 2" id="KW-0732">Signal</keyword>
<dbReference type="InterPro" id="IPR013517">
    <property type="entry name" value="FG-GAP"/>
</dbReference>
<dbReference type="Gene3D" id="2.60.40.4070">
    <property type="match status" value="1"/>
</dbReference>
<dbReference type="PANTHER" id="PTHR44103:SF1">
    <property type="entry name" value="PROPROTEIN CONVERTASE P"/>
    <property type="match status" value="1"/>
</dbReference>
<dbReference type="EMBL" id="BAAATA010000009">
    <property type="protein sequence ID" value="GAA2484333.1"/>
    <property type="molecule type" value="Genomic_DNA"/>
</dbReference>
<dbReference type="Proteomes" id="UP001501358">
    <property type="component" value="Unassembled WGS sequence"/>
</dbReference>
<accession>A0ABN3LHW2</accession>
<dbReference type="SUPFAM" id="SSF69318">
    <property type="entry name" value="Integrin alpha N-terminal domain"/>
    <property type="match status" value="1"/>
</dbReference>